<name>A0A4C1X0C0_EUMVA</name>
<gene>
    <name evidence="2" type="ORF">EVAR_50192_1</name>
</gene>
<evidence type="ECO:0000256" key="1">
    <source>
        <dbReference type="SAM" id="MobiDB-lite"/>
    </source>
</evidence>
<dbReference type="EMBL" id="BGZK01000678">
    <property type="protein sequence ID" value="GBP55777.1"/>
    <property type="molecule type" value="Genomic_DNA"/>
</dbReference>
<feature type="compositionally biased region" description="Polar residues" evidence="1">
    <location>
        <begin position="1"/>
        <end position="13"/>
    </location>
</feature>
<sequence>MQNVCLAKGSQTSSRRRGRRPYTELLAPNRSRRSRTRPASVSFYETSFYICDPSFRLLDVCQSRKRASAPTARTLRVRSASRGRIEGRTEVSTVNTVSTGGDTDQLSLPIIVAAPRVQFRGVGGARSGEPVPLSGGRPASSSRLGMSPMALFDSSYRGANEHVNHQSIGDQHYLRIYRDSRVISALPASSVRIGYGGKSGLMEMGGGRWRELVE</sequence>
<keyword evidence="3" id="KW-1185">Reference proteome</keyword>
<organism evidence="2 3">
    <name type="scientific">Eumeta variegata</name>
    <name type="common">Bagworm moth</name>
    <name type="synonym">Eumeta japonica</name>
    <dbReference type="NCBI Taxonomy" id="151549"/>
    <lineage>
        <taxon>Eukaryota</taxon>
        <taxon>Metazoa</taxon>
        <taxon>Ecdysozoa</taxon>
        <taxon>Arthropoda</taxon>
        <taxon>Hexapoda</taxon>
        <taxon>Insecta</taxon>
        <taxon>Pterygota</taxon>
        <taxon>Neoptera</taxon>
        <taxon>Endopterygota</taxon>
        <taxon>Lepidoptera</taxon>
        <taxon>Glossata</taxon>
        <taxon>Ditrysia</taxon>
        <taxon>Tineoidea</taxon>
        <taxon>Psychidae</taxon>
        <taxon>Oiketicinae</taxon>
        <taxon>Eumeta</taxon>
    </lineage>
</organism>
<dbReference type="AlphaFoldDB" id="A0A4C1X0C0"/>
<comment type="caution">
    <text evidence="2">The sequence shown here is derived from an EMBL/GenBank/DDBJ whole genome shotgun (WGS) entry which is preliminary data.</text>
</comment>
<proteinExistence type="predicted"/>
<accession>A0A4C1X0C0</accession>
<feature type="region of interest" description="Disordered" evidence="1">
    <location>
        <begin position="1"/>
        <end position="23"/>
    </location>
</feature>
<dbReference type="Proteomes" id="UP000299102">
    <property type="component" value="Unassembled WGS sequence"/>
</dbReference>
<reference evidence="2 3" key="1">
    <citation type="journal article" date="2019" name="Commun. Biol.">
        <title>The bagworm genome reveals a unique fibroin gene that provides high tensile strength.</title>
        <authorList>
            <person name="Kono N."/>
            <person name="Nakamura H."/>
            <person name="Ohtoshi R."/>
            <person name="Tomita M."/>
            <person name="Numata K."/>
            <person name="Arakawa K."/>
        </authorList>
    </citation>
    <scope>NUCLEOTIDE SEQUENCE [LARGE SCALE GENOMIC DNA]</scope>
</reference>
<evidence type="ECO:0000313" key="3">
    <source>
        <dbReference type="Proteomes" id="UP000299102"/>
    </source>
</evidence>
<evidence type="ECO:0000313" key="2">
    <source>
        <dbReference type="EMBL" id="GBP55777.1"/>
    </source>
</evidence>
<protein>
    <submittedName>
        <fullName evidence="2">Uncharacterized protein</fullName>
    </submittedName>
</protein>